<reference evidence="3 4" key="1">
    <citation type="submission" date="2018-10" db="EMBL/GenBank/DDBJ databases">
        <title>Falsibacillus sp. genome draft.</title>
        <authorList>
            <person name="Shi S."/>
        </authorList>
    </citation>
    <scope>NUCLEOTIDE SEQUENCE [LARGE SCALE GENOMIC DNA]</scope>
    <source>
        <strain evidence="3 4">GY 10110</strain>
    </source>
</reference>
<protein>
    <submittedName>
        <fullName evidence="3">Phosphodiester glycosidase family protein</fullName>
    </submittedName>
</protein>
<feature type="chain" id="PRO_5038516418" evidence="1">
    <location>
        <begin position="23"/>
        <end position="837"/>
    </location>
</feature>
<keyword evidence="3" id="KW-0378">Hydrolase</keyword>
<dbReference type="Proteomes" id="UP000276770">
    <property type="component" value="Unassembled WGS sequence"/>
</dbReference>
<sequence>MTSRWKKKFLYGVFGAILVSQATVGNAKALQVSPGVSHEQTSTTVSGYSQSINTLNIDLSDPYTKVELGQPNPINSTSTVSNMAKRDTTEGHHVVGGVNASLFHTDTGFPSYLVSKGNRLLNLGAVSNQSNDFMYVPAAFGVNQYGLGQIDRFSLQIQLSHHNHTYRLSSFNRNRNDNESILYTSSFSYDRTRTNPFGVEVVVEGVPKSIDTGLQFGEEVKGKVASIRPYGQATSATIPKDGYVISATGSAVDQIRDLKIGDEVSLSVDVDNKWHNSEFMLASGPLLVQNGKVNMTIDDSSPRNTTRSPRSAVAVDATGTRVFFVTVDGRQSGFSKGMTLREFANYLASMGAYSALNLDGGGSTAMVARQHGDEYATLVNQPSDGSERRVNATLQAVSTAPNGDPTYVEAKQSQPGVIGKGASVGFQVTSVMDQYYNRLSFDNSQTKLSVEGNIGHIEGDKFVADQAGTGSVIVDYLGGKDRIPVTVVDTVGKLGVDPSSIYIAPGQTTTINMKGYSTNGQPLIFNQDAVTLTVNGGIGSIKNRQFTAGSQEGKGSITAAFGTKQITIPVEVSTDPYVLHGLNNTNNLSVDNTRAKSSVSPESTLQPKESSASLKFSYDFTNTGGDVSASYLTAKNAIEMPGQPSGIGVWVYGDGANHWLRGKVLDANGKEQTVDFTSYGGLNWYGWKYVSAKLPSTITYPVSFKSIYIAEPEGIRKNKGFIYLDKLQSEYTTNHDEASFTISSSVKKVDPMKKWTVKFNVPMLSSSINNKTIYVEDMNGNRLNSTVKLIGEKTVEITAPSGGYSAGKTYHLVVTRYVRSSTNSMMTNDHYTQFSIQ</sequence>
<gene>
    <name evidence="3" type="ORF">D9X91_06870</name>
</gene>
<feature type="domain" description="Phosphodiester glycosidase" evidence="2">
    <location>
        <begin position="220"/>
        <end position="392"/>
    </location>
</feature>
<keyword evidence="4" id="KW-1185">Reference proteome</keyword>
<dbReference type="OrthoDB" id="9809781at2"/>
<evidence type="ECO:0000313" key="3">
    <source>
        <dbReference type="EMBL" id="RLQ96815.1"/>
    </source>
</evidence>
<dbReference type="Pfam" id="PF09992">
    <property type="entry name" value="NAGPA"/>
    <property type="match status" value="1"/>
</dbReference>
<evidence type="ECO:0000259" key="2">
    <source>
        <dbReference type="Pfam" id="PF09992"/>
    </source>
</evidence>
<proteinExistence type="predicted"/>
<dbReference type="PANTHER" id="PTHR40446:SF2">
    <property type="entry name" value="N-ACETYLGLUCOSAMINE-1-PHOSPHODIESTER ALPHA-N-ACETYLGLUCOSAMINIDASE"/>
    <property type="match status" value="1"/>
</dbReference>
<feature type="signal peptide" evidence="1">
    <location>
        <begin position="1"/>
        <end position="22"/>
    </location>
</feature>
<dbReference type="InterPro" id="IPR018711">
    <property type="entry name" value="NAGPA"/>
</dbReference>
<dbReference type="Gene3D" id="2.60.120.430">
    <property type="entry name" value="Galactose-binding lectin"/>
    <property type="match status" value="1"/>
</dbReference>
<keyword evidence="1" id="KW-0732">Signal</keyword>
<name>A0A3L7K2H3_9BACI</name>
<dbReference type="RefSeq" id="WP_121679836.1">
    <property type="nucleotide sequence ID" value="NZ_RCVZ01000003.1"/>
</dbReference>
<accession>A0A3L7K2H3</accession>
<keyword evidence="3" id="KW-0326">Glycosidase</keyword>
<dbReference type="GO" id="GO:0016798">
    <property type="term" value="F:hydrolase activity, acting on glycosyl bonds"/>
    <property type="evidence" value="ECO:0007669"/>
    <property type="project" value="UniProtKB-KW"/>
</dbReference>
<evidence type="ECO:0000256" key="1">
    <source>
        <dbReference type="SAM" id="SignalP"/>
    </source>
</evidence>
<evidence type="ECO:0000313" key="4">
    <source>
        <dbReference type="Proteomes" id="UP000276770"/>
    </source>
</evidence>
<dbReference type="EMBL" id="RCVZ01000003">
    <property type="protein sequence ID" value="RLQ96815.1"/>
    <property type="molecule type" value="Genomic_DNA"/>
</dbReference>
<dbReference type="PANTHER" id="PTHR40446">
    <property type="entry name" value="N-ACETYLGLUCOSAMINE-1-PHOSPHODIESTER ALPHA-N-ACETYLGLUCOSAMINIDASE"/>
    <property type="match status" value="1"/>
</dbReference>
<organism evidence="3 4">
    <name type="scientific">Falsibacillus albus</name>
    <dbReference type="NCBI Taxonomy" id="2478915"/>
    <lineage>
        <taxon>Bacteria</taxon>
        <taxon>Bacillati</taxon>
        <taxon>Bacillota</taxon>
        <taxon>Bacilli</taxon>
        <taxon>Bacillales</taxon>
        <taxon>Bacillaceae</taxon>
        <taxon>Falsibacillus</taxon>
    </lineage>
</organism>
<dbReference type="AlphaFoldDB" id="A0A3L7K2H3"/>
<comment type="caution">
    <text evidence="3">The sequence shown here is derived from an EMBL/GenBank/DDBJ whole genome shotgun (WGS) entry which is preliminary data.</text>
</comment>